<keyword evidence="4" id="KW-0862">Zinc</keyword>
<dbReference type="Proteomes" id="UP000664534">
    <property type="component" value="Unassembled WGS sequence"/>
</dbReference>
<proteinExistence type="predicted"/>
<dbReference type="EMBL" id="CAJPDT010000211">
    <property type="protein sequence ID" value="CAF9942681.1"/>
    <property type="molecule type" value="Genomic_DNA"/>
</dbReference>
<keyword evidence="5" id="KW-0805">Transcription regulation</keyword>
<dbReference type="PANTHER" id="PTHR46179">
    <property type="entry name" value="ZINC FINGER PROTEIN"/>
    <property type="match status" value="1"/>
</dbReference>
<dbReference type="GO" id="GO:0006357">
    <property type="term" value="P:regulation of transcription by RNA polymerase II"/>
    <property type="evidence" value="ECO:0007669"/>
    <property type="project" value="TreeGrafter"/>
</dbReference>
<evidence type="ECO:0000256" key="6">
    <source>
        <dbReference type="ARBA" id="ARBA00023163"/>
    </source>
</evidence>
<gene>
    <name evidence="11" type="ORF">IMSHALPRED_004465</name>
</gene>
<evidence type="ECO:0000256" key="9">
    <source>
        <dbReference type="SAM" id="MobiDB-lite"/>
    </source>
</evidence>
<dbReference type="OrthoDB" id="7295497at2759"/>
<evidence type="ECO:0000313" key="12">
    <source>
        <dbReference type="Proteomes" id="UP000664534"/>
    </source>
</evidence>
<dbReference type="PANTHER" id="PTHR46179:SF13">
    <property type="entry name" value="C2H2-TYPE DOMAIN-CONTAINING PROTEIN"/>
    <property type="match status" value="1"/>
</dbReference>
<keyword evidence="6" id="KW-0804">Transcription</keyword>
<dbReference type="Pfam" id="PF00096">
    <property type="entry name" value="zf-C2H2"/>
    <property type="match status" value="1"/>
</dbReference>
<evidence type="ECO:0000256" key="2">
    <source>
        <dbReference type="ARBA" id="ARBA00022723"/>
    </source>
</evidence>
<evidence type="ECO:0000256" key="3">
    <source>
        <dbReference type="ARBA" id="ARBA00022771"/>
    </source>
</evidence>
<sequence>MGGQTTSTRALEPPTTLKGFARQNCRLCTVSFDYRNPPSFSLVARSCTNNALLQPPSAPDSTMEEGRTNLVPRLQQDAYMHALAAAQPGHDWQNKANYHVLKHADQFVCLYTGCEISFATSELLEQHIGIHSISDISRLAPSNSAVDIACNDNPALATVSNTHALRFHSEADHVGASSYYSGLPYPVGELSAIDSYNTDSSAPYPGVATSAQGPAAVGLPNEHFAAPFNWSDPSRFVEDPVFSSQPYDFNNAALDLMEPVAAESSNQYTQAAHWQYPHQTDDTHHPFATNPGFLGNNTILTGSRIDTNEQPAAESPFPTPASNGTPVNVNTGPPLPPRPMCKECNKTFGRQSDLERHAKSHQANSKVSCPVAGCKYSSYRKDKLDEHVGRRH</sequence>
<feature type="region of interest" description="Disordered" evidence="9">
    <location>
        <begin position="308"/>
        <end position="336"/>
    </location>
</feature>
<dbReference type="InterPro" id="IPR036236">
    <property type="entry name" value="Znf_C2H2_sf"/>
</dbReference>
<organism evidence="11 12">
    <name type="scientific">Imshaugia aleurites</name>
    <dbReference type="NCBI Taxonomy" id="172621"/>
    <lineage>
        <taxon>Eukaryota</taxon>
        <taxon>Fungi</taxon>
        <taxon>Dikarya</taxon>
        <taxon>Ascomycota</taxon>
        <taxon>Pezizomycotina</taxon>
        <taxon>Lecanoromycetes</taxon>
        <taxon>OSLEUM clade</taxon>
        <taxon>Lecanoromycetidae</taxon>
        <taxon>Lecanorales</taxon>
        <taxon>Lecanorineae</taxon>
        <taxon>Parmeliaceae</taxon>
        <taxon>Imshaugia</taxon>
    </lineage>
</organism>
<keyword evidence="12" id="KW-1185">Reference proteome</keyword>
<feature type="domain" description="C2H2-type" evidence="10">
    <location>
        <begin position="339"/>
        <end position="366"/>
    </location>
</feature>
<evidence type="ECO:0000313" key="11">
    <source>
        <dbReference type="EMBL" id="CAF9942681.1"/>
    </source>
</evidence>
<dbReference type="SUPFAM" id="SSF57667">
    <property type="entry name" value="beta-beta-alpha zinc fingers"/>
    <property type="match status" value="1"/>
</dbReference>
<evidence type="ECO:0000256" key="5">
    <source>
        <dbReference type="ARBA" id="ARBA00023015"/>
    </source>
</evidence>
<dbReference type="Gene3D" id="3.30.160.60">
    <property type="entry name" value="Classic Zinc Finger"/>
    <property type="match status" value="1"/>
</dbReference>
<dbReference type="SMART" id="SM00355">
    <property type="entry name" value="ZnF_C2H2"/>
    <property type="match status" value="3"/>
</dbReference>
<protein>
    <recommendedName>
        <fullName evidence="10">C2H2-type domain-containing protein</fullName>
    </recommendedName>
</protein>
<dbReference type="InterPro" id="IPR051061">
    <property type="entry name" value="Zinc_finger_trans_reg"/>
</dbReference>
<dbReference type="AlphaFoldDB" id="A0A8H3J897"/>
<dbReference type="PROSITE" id="PS50157">
    <property type="entry name" value="ZINC_FINGER_C2H2_2"/>
    <property type="match status" value="1"/>
</dbReference>
<comment type="caution">
    <text evidence="11">The sequence shown here is derived from an EMBL/GenBank/DDBJ whole genome shotgun (WGS) entry which is preliminary data.</text>
</comment>
<evidence type="ECO:0000256" key="4">
    <source>
        <dbReference type="ARBA" id="ARBA00022833"/>
    </source>
</evidence>
<keyword evidence="2" id="KW-0479">Metal-binding</keyword>
<accession>A0A8H3J897</accession>
<dbReference type="PROSITE" id="PS00028">
    <property type="entry name" value="ZINC_FINGER_C2H2_1"/>
    <property type="match status" value="2"/>
</dbReference>
<comment type="subcellular location">
    <subcellularLocation>
        <location evidence="1">Nucleus</location>
    </subcellularLocation>
</comment>
<evidence type="ECO:0000256" key="7">
    <source>
        <dbReference type="ARBA" id="ARBA00023242"/>
    </source>
</evidence>
<reference evidence="11" key="1">
    <citation type="submission" date="2021-03" db="EMBL/GenBank/DDBJ databases">
        <authorList>
            <person name="Tagirdzhanova G."/>
        </authorList>
    </citation>
    <scope>NUCLEOTIDE SEQUENCE</scope>
</reference>
<keyword evidence="3 8" id="KW-0863">Zinc-finger</keyword>
<feature type="compositionally biased region" description="Polar residues" evidence="9">
    <location>
        <begin position="320"/>
        <end position="331"/>
    </location>
</feature>
<evidence type="ECO:0000259" key="10">
    <source>
        <dbReference type="PROSITE" id="PS50157"/>
    </source>
</evidence>
<evidence type="ECO:0000256" key="1">
    <source>
        <dbReference type="ARBA" id="ARBA00004123"/>
    </source>
</evidence>
<dbReference type="InterPro" id="IPR013087">
    <property type="entry name" value="Znf_C2H2_type"/>
</dbReference>
<keyword evidence="7" id="KW-0539">Nucleus</keyword>
<dbReference type="GO" id="GO:0005634">
    <property type="term" value="C:nucleus"/>
    <property type="evidence" value="ECO:0007669"/>
    <property type="project" value="UniProtKB-SubCell"/>
</dbReference>
<name>A0A8H3J897_9LECA</name>
<dbReference type="GO" id="GO:0008270">
    <property type="term" value="F:zinc ion binding"/>
    <property type="evidence" value="ECO:0007669"/>
    <property type="project" value="UniProtKB-KW"/>
</dbReference>
<evidence type="ECO:0000256" key="8">
    <source>
        <dbReference type="PROSITE-ProRule" id="PRU00042"/>
    </source>
</evidence>